<feature type="domain" description="CusB-like beta-barrel" evidence="3">
    <location>
        <begin position="204"/>
        <end position="271"/>
    </location>
</feature>
<sequence>MPRLPRRPLTILTILILAAAWIGSGVLTRPAPTAEETGERPKMTVGVAQRRAEPVEELLVLQGDVEPDSRMVVRAETAGQVAEWAVPRGAQVAEGDLLARLKMDDRQAKLRQAEARVAGAESDYEATRTMAEDDFTAELQVDVKRAELEAARAQLEAVRQDIENTELRAPMDGIVNRRIAERGDFLAVGGQLAEIVVNDPLLAVVRVPQHRIRDVEPGQEARIRFLDGSTATGEVTFVAPVAEPATRTFRLEATFPNPEGELPSGISAEVIIPVAETEAHRVSPALLALDDDGRLGLKAVADGEVVFHEVEVIRADRDGVWVTGAPATLDLITVGGGFVRPGEAVATEPSPAPGEGRP</sequence>
<reference evidence="4 5" key="1">
    <citation type="submission" date="2016-10" db="EMBL/GenBank/DDBJ databases">
        <authorList>
            <person name="de Groot N.N."/>
        </authorList>
    </citation>
    <scope>NUCLEOTIDE SEQUENCE [LARGE SCALE GENOMIC DNA]</scope>
    <source>
        <strain evidence="4 5">HL3</strain>
    </source>
</reference>
<gene>
    <name evidence="4" type="ORF">SAMN05660831_01650</name>
</gene>
<feature type="coiled-coil region" evidence="2">
    <location>
        <begin position="103"/>
        <end position="168"/>
    </location>
</feature>
<comment type="similarity">
    <text evidence="1">Belongs to the membrane fusion protein (MFP) (TC 8.A.1) family.</text>
</comment>
<dbReference type="Proteomes" id="UP000198611">
    <property type="component" value="Unassembled WGS sequence"/>
</dbReference>
<name>A0A1I1SCB9_9GAMM</name>
<dbReference type="GO" id="GO:0015562">
    <property type="term" value="F:efflux transmembrane transporter activity"/>
    <property type="evidence" value="ECO:0007669"/>
    <property type="project" value="TreeGrafter"/>
</dbReference>
<dbReference type="Gene3D" id="2.40.30.170">
    <property type="match status" value="1"/>
</dbReference>
<evidence type="ECO:0000313" key="5">
    <source>
        <dbReference type="Proteomes" id="UP000198611"/>
    </source>
</evidence>
<dbReference type="RefSeq" id="WP_093428294.1">
    <property type="nucleotide sequence ID" value="NZ_FOMJ01000005.1"/>
</dbReference>
<proteinExistence type="inferred from homology"/>
<evidence type="ECO:0000256" key="2">
    <source>
        <dbReference type="SAM" id="Coils"/>
    </source>
</evidence>
<dbReference type="Gene3D" id="2.40.50.100">
    <property type="match status" value="1"/>
</dbReference>
<dbReference type="Pfam" id="PF25954">
    <property type="entry name" value="Beta-barrel_RND_2"/>
    <property type="match status" value="1"/>
</dbReference>
<organism evidence="4 5">
    <name type="scientific">Thiohalospira halophila DSM 15071</name>
    <dbReference type="NCBI Taxonomy" id="1123397"/>
    <lineage>
        <taxon>Bacteria</taxon>
        <taxon>Pseudomonadati</taxon>
        <taxon>Pseudomonadota</taxon>
        <taxon>Gammaproteobacteria</taxon>
        <taxon>Thiohalospirales</taxon>
        <taxon>Thiohalospiraceae</taxon>
        <taxon>Thiohalospira</taxon>
    </lineage>
</organism>
<dbReference type="OrthoDB" id="9806939at2"/>
<dbReference type="GO" id="GO:1990281">
    <property type="term" value="C:efflux pump complex"/>
    <property type="evidence" value="ECO:0007669"/>
    <property type="project" value="TreeGrafter"/>
</dbReference>
<keyword evidence="5" id="KW-1185">Reference proteome</keyword>
<dbReference type="NCBIfam" id="TIGR01730">
    <property type="entry name" value="RND_mfp"/>
    <property type="match status" value="1"/>
</dbReference>
<dbReference type="SUPFAM" id="SSF111369">
    <property type="entry name" value="HlyD-like secretion proteins"/>
    <property type="match status" value="1"/>
</dbReference>
<dbReference type="EMBL" id="FOMJ01000005">
    <property type="protein sequence ID" value="SFD44116.1"/>
    <property type="molecule type" value="Genomic_DNA"/>
</dbReference>
<evidence type="ECO:0000313" key="4">
    <source>
        <dbReference type="EMBL" id="SFD44116.1"/>
    </source>
</evidence>
<evidence type="ECO:0000256" key="1">
    <source>
        <dbReference type="ARBA" id="ARBA00009477"/>
    </source>
</evidence>
<dbReference type="PANTHER" id="PTHR30469:SF29">
    <property type="entry name" value="BLR2860 PROTEIN"/>
    <property type="match status" value="1"/>
</dbReference>
<dbReference type="Gene3D" id="1.10.287.470">
    <property type="entry name" value="Helix hairpin bin"/>
    <property type="match status" value="1"/>
</dbReference>
<dbReference type="PANTHER" id="PTHR30469">
    <property type="entry name" value="MULTIDRUG RESISTANCE PROTEIN MDTA"/>
    <property type="match status" value="1"/>
</dbReference>
<dbReference type="AlphaFoldDB" id="A0A1I1SCB9"/>
<dbReference type="InterPro" id="IPR058792">
    <property type="entry name" value="Beta-barrel_RND_2"/>
</dbReference>
<dbReference type="InterPro" id="IPR006143">
    <property type="entry name" value="RND_pump_MFP"/>
</dbReference>
<evidence type="ECO:0000259" key="3">
    <source>
        <dbReference type="Pfam" id="PF25954"/>
    </source>
</evidence>
<accession>A0A1I1SCB9</accession>
<dbReference type="STRING" id="1123397.SAMN05660831_01650"/>
<keyword evidence="2" id="KW-0175">Coiled coil</keyword>
<protein>
    <submittedName>
        <fullName evidence="4">Membrane fusion protein, multidrug efflux system</fullName>
    </submittedName>
</protein>